<reference evidence="2 3" key="1">
    <citation type="journal article" date="2018" name="Emerg. Microbes Infect.">
        <title>Phenotypic and molecular analysis of nontypeable Group B streptococci: identification of cps2a and hybrid cps2a/cps5 Group B streptococcal capsule gene clusters.</title>
        <authorList>
            <person name="Alhhazmi A."/>
            <person name="Tyrrell G.J."/>
        </authorList>
    </citation>
    <scope>NUCLEOTIDE SEQUENCE [LARGE SCALE GENOMIC DNA]</scope>
    <source>
        <strain evidence="2 3">PLGBS17</strain>
    </source>
</reference>
<feature type="transmembrane region" description="Helical" evidence="1">
    <location>
        <begin position="54"/>
        <end position="75"/>
    </location>
</feature>
<feature type="transmembrane region" description="Helical" evidence="1">
    <location>
        <begin position="227"/>
        <end position="245"/>
    </location>
</feature>
<protein>
    <submittedName>
        <fullName evidence="2">DUF3169 domain-containing protein</fullName>
    </submittedName>
</protein>
<proteinExistence type="predicted"/>
<evidence type="ECO:0000313" key="2">
    <source>
        <dbReference type="EMBL" id="RDY81543.1"/>
    </source>
</evidence>
<feature type="transmembrane region" description="Helical" evidence="1">
    <location>
        <begin position="199"/>
        <end position="221"/>
    </location>
</feature>
<name>A0A0E1EGR5_STRAG</name>
<accession>A0A0E1EGR5</accession>
<dbReference type="Proteomes" id="UP000256718">
    <property type="component" value="Unassembled WGS sequence"/>
</dbReference>
<evidence type="ECO:0000313" key="3">
    <source>
        <dbReference type="Proteomes" id="UP000256718"/>
    </source>
</evidence>
<organism evidence="2 3">
    <name type="scientific">Streptococcus agalactiae</name>
    <dbReference type="NCBI Taxonomy" id="1311"/>
    <lineage>
        <taxon>Bacteria</taxon>
        <taxon>Bacillati</taxon>
        <taxon>Bacillota</taxon>
        <taxon>Bacilli</taxon>
        <taxon>Lactobacillales</taxon>
        <taxon>Streptococcaceae</taxon>
        <taxon>Streptococcus</taxon>
    </lineage>
</organism>
<dbReference type="Pfam" id="PF11368">
    <property type="entry name" value="DUF3169"/>
    <property type="match status" value="1"/>
</dbReference>
<keyword evidence="1" id="KW-0812">Transmembrane</keyword>
<feature type="transmembrane region" description="Helical" evidence="1">
    <location>
        <begin position="105"/>
        <end position="125"/>
    </location>
</feature>
<feature type="transmembrane region" description="Helical" evidence="1">
    <location>
        <begin position="20"/>
        <end position="42"/>
    </location>
</feature>
<feature type="transmembrane region" description="Helical" evidence="1">
    <location>
        <begin position="137"/>
        <end position="157"/>
    </location>
</feature>
<dbReference type="AlphaFoldDB" id="A0A0E1EGR5"/>
<gene>
    <name evidence="2" type="ORF">C4618_06645</name>
</gene>
<keyword evidence="1" id="KW-1133">Transmembrane helix</keyword>
<sequence length="253" mass="29454">MMKNFIKQSDTTFVRIIKSLLIGGFIGAILGSVGALFIIFGQDKYLSEINIVQYFLWVSRIVVIITALFSLIYLYQIQKYQKVFFNVDESQSEEIYRQINLRHSYGMTFVSISIVLSIVNTLFNYKLNIFDDSVTLVIPIYDLSLLFVLLGLHIYFLKVYRNIRGIKMTVAPTLKELKNNVLQLDEAELESNYKMCFDIVMNLSGFIFPTIYFVLFFISFVFQKVEIVAIIITTSIHIYILIKSLKAARHFYR</sequence>
<dbReference type="OMA" id="ASIHLYI"/>
<keyword evidence="1" id="KW-0472">Membrane</keyword>
<dbReference type="InterPro" id="IPR021509">
    <property type="entry name" value="DUF3169"/>
</dbReference>
<dbReference type="KEGG" id="sage:EN72_04815"/>
<dbReference type="EMBL" id="QHGZ01000154">
    <property type="protein sequence ID" value="RDY81543.1"/>
    <property type="molecule type" value="Genomic_DNA"/>
</dbReference>
<evidence type="ECO:0000256" key="1">
    <source>
        <dbReference type="SAM" id="Phobius"/>
    </source>
</evidence>
<comment type="caution">
    <text evidence="2">The sequence shown here is derived from an EMBL/GenBank/DDBJ whole genome shotgun (WGS) entry which is preliminary data.</text>
</comment>